<keyword evidence="5 6" id="KW-0472">Membrane</keyword>
<comment type="subcellular location">
    <subcellularLocation>
        <location evidence="1">Cell membrane</location>
        <topology evidence="1">Multi-pass membrane protein</topology>
    </subcellularLocation>
</comment>
<evidence type="ECO:0000259" key="7">
    <source>
        <dbReference type="Pfam" id="PF05231"/>
    </source>
</evidence>
<proteinExistence type="predicted"/>
<gene>
    <name evidence="8" type="ORF">HEK616_39170</name>
</gene>
<dbReference type="InterPro" id="IPR007895">
    <property type="entry name" value="MASE1"/>
</dbReference>
<evidence type="ECO:0000313" key="8">
    <source>
        <dbReference type="EMBL" id="BDM70430.1"/>
    </source>
</evidence>
<feature type="domain" description="MASE1" evidence="7">
    <location>
        <begin position="21"/>
        <end position="294"/>
    </location>
</feature>
<feature type="transmembrane region" description="Helical" evidence="6">
    <location>
        <begin position="275"/>
        <end position="292"/>
    </location>
</feature>
<feature type="transmembrane region" description="Helical" evidence="6">
    <location>
        <begin position="119"/>
        <end position="140"/>
    </location>
</feature>
<evidence type="ECO:0000256" key="2">
    <source>
        <dbReference type="ARBA" id="ARBA00022475"/>
    </source>
</evidence>
<evidence type="ECO:0000313" key="9">
    <source>
        <dbReference type="Proteomes" id="UP001059597"/>
    </source>
</evidence>
<evidence type="ECO:0000256" key="1">
    <source>
        <dbReference type="ARBA" id="ARBA00004651"/>
    </source>
</evidence>
<feature type="transmembrane region" description="Helical" evidence="6">
    <location>
        <begin position="160"/>
        <end position="179"/>
    </location>
</feature>
<sequence>MADVVRTEQLRRLAPAALTILVLAAVYYASARIGLLEQVVVAGAVVTPLWPPTGIALSSLLLIGLWTWPAFFLGTLLVVASISPLDGSVLAIMTGNTLAPVCACLMLRKVGFRTELDRLRDGVALVALGAIAGMVISATFGSGTQVITGALPAGDFWRTWAAWWVGDAMGVLVVTPLVLAARTLRPPRDLLLVRSAEAAALLVAAVLVSLVAVHSTLSLLFLVFPVIVWAALRFQLAGAAPCVLVVSVLAISAATDRTGPFEGQSLLESMVNLQALNASAALTALLLSAIVTEQIAIRRKIELACTELAEVVDRLAPGESRRRWPPEEDGR</sequence>
<dbReference type="Proteomes" id="UP001059597">
    <property type="component" value="Chromosome"/>
</dbReference>
<reference evidence="8" key="1">
    <citation type="submission" date="2022-06" db="EMBL/GenBank/DDBJ databases">
        <title>Complete genome sequence of Streptomyces nigrescens HEK616.</title>
        <authorList>
            <person name="Asamizu S."/>
            <person name="Onaka H."/>
        </authorList>
    </citation>
    <scope>NUCLEOTIDE SEQUENCE</scope>
    <source>
        <strain evidence="8">HEK616</strain>
    </source>
</reference>
<evidence type="ECO:0000256" key="4">
    <source>
        <dbReference type="ARBA" id="ARBA00022989"/>
    </source>
</evidence>
<evidence type="ECO:0000256" key="5">
    <source>
        <dbReference type="ARBA" id="ARBA00023136"/>
    </source>
</evidence>
<keyword evidence="4 6" id="KW-1133">Transmembrane helix</keyword>
<keyword evidence="9" id="KW-1185">Reference proteome</keyword>
<keyword evidence="3 6" id="KW-0812">Transmembrane</keyword>
<name>A0ABN6R030_STRNI</name>
<keyword evidence="2" id="KW-1003">Cell membrane</keyword>
<dbReference type="EMBL" id="AP026073">
    <property type="protein sequence ID" value="BDM70430.1"/>
    <property type="molecule type" value="Genomic_DNA"/>
</dbReference>
<feature type="transmembrane region" description="Helical" evidence="6">
    <location>
        <begin position="35"/>
        <end position="53"/>
    </location>
</feature>
<dbReference type="Pfam" id="PF05231">
    <property type="entry name" value="MASE1"/>
    <property type="match status" value="1"/>
</dbReference>
<accession>A0ABN6R030</accession>
<feature type="transmembrane region" description="Helical" evidence="6">
    <location>
        <begin position="12"/>
        <end position="29"/>
    </location>
</feature>
<evidence type="ECO:0000256" key="6">
    <source>
        <dbReference type="SAM" id="Phobius"/>
    </source>
</evidence>
<feature type="transmembrane region" description="Helical" evidence="6">
    <location>
        <begin position="60"/>
        <end position="82"/>
    </location>
</feature>
<evidence type="ECO:0000256" key="3">
    <source>
        <dbReference type="ARBA" id="ARBA00022692"/>
    </source>
</evidence>
<feature type="transmembrane region" description="Helical" evidence="6">
    <location>
        <begin position="239"/>
        <end position="255"/>
    </location>
</feature>
<protein>
    <submittedName>
        <fullName evidence="8">Membrane protein</fullName>
    </submittedName>
</protein>
<organism evidence="8 9">
    <name type="scientific">Streptomyces nigrescens</name>
    <dbReference type="NCBI Taxonomy" id="1920"/>
    <lineage>
        <taxon>Bacteria</taxon>
        <taxon>Bacillati</taxon>
        <taxon>Actinomycetota</taxon>
        <taxon>Actinomycetes</taxon>
        <taxon>Kitasatosporales</taxon>
        <taxon>Streptomycetaceae</taxon>
        <taxon>Streptomyces</taxon>
    </lineage>
</organism>
<feature type="transmembrane region" description="Helical" evidence="6">
    <location>
        <begin position="216"/>
        <end position="232"/>
    </location>
</feature>
<feature type="transmembrane region" description="Helical" evidence="6">
    <location>
        <begin position="88"/>
        <end position="107"/>
    </location>
</feature>
<feature type="transmembrane region" description="Helical" evidence="6">
    <location>
        <begin position="191"/>
        <end position="210"/>
    </location>
</feature>